<dbReference type="AlphaFoldDB" id="S3VAT1"/>
<feature type="transmembrane region" description="Helical" evidence="1">
    <location>
        <begin position="139"/>
        <end position="162"/>
    </location>
</feature>
<dbReference type="EMBL" id="AKWZ02000010">
    <property type="protein sequence ID" value="EPG73535.1"/>
    <property type="molecule type" value="Genomic_DNA"/>
</dbReference>
<dbReference type="OrthoDB" id="6896036at2"/>
<keyword evidence="1" id="KW-0812">Transmembrane</keyword>
<dbReference type="Proteomes" id="UP000014540">
    <property type="component" value="Unassembled WGS sequence"/>
</dbReference>
<dbReference type="RefSeq" id="WP_016550014.1">
    <property type="nucleotide sequence ID" value="NZ_AKWZ02000010.1"/>
</dbReference>
<feature type="transmembrane region" description="Helical" evidence="1">
    <location>
        <begin position="169"/>
        <end position="193"/>
    </location>
</feature>
<protein>
    <submittedName>
        <fullName evidence="2">Membrane protein</fullName>
    </submittedName>
</protein>
<evidence type="ECO:0000313" key="2">
    <source>
        <dbReference type="EMBL" id="EPG73535.1"/>
    </source>
</evidence>
<gene>
    <name evidence="2" type="ORF">LEP1GSC058_3818</name>
</gene>
<keyword evidence="1" id="KW-1133">Transmembrane helix</keyword>
<evidence type="ECO:0000256" key="1">
    <source>
        <dbReference type="SAM" id="Phobius"/>
    </source>
</evidence>
<accession>S3VAT1</accession>
<sequence>MQSKFANTTIAITSICGALFLFIGTYLHPMGADPNDALAAFTEYANDHHWVASHLVQLLGVVFMISSLIVLSTLFSNPSALVLGKIGTGWAISVLALAGALQAVDGIALKAMVNAWASAETTEQASLFHATLGVRQIEIGLASITSLVTGLTMLLFGFALLFDSIFPKWVGFLALLSGVPTCVAGIVIGYTGFSELSMIINMPASFLLLIWMFCIGILSWKRST</sequence>
<keyword evidence="3" id="KW-1185">Reference proteome</keyword>
<evidence type="ECO:0000313" key="3">
    <source>
        <dbReference type="Proteomes" id="UP000014540"/>
    </source>
</evidence>
<name>S3VAT1_9LEPT</name>
<feature type="transmembrane region" description="Helical" evidence="1">
    <location>
        <begin position="82"/>
        <end position="104"/>
    </location>
</feature>
<feature type="transmembrane region" description="Helical" evidence="1">
    <location>
        <begin position="55"/>
        <end position="75"/>
    </location>
</feature>
<proteinExistence type="predicted"/>
<reference evidence="2" key="1">
    <citation type="submission" date="2013-04" db="EMBL/GenBank/DDBJ databases">
        <authorList>
            <person name="Harkins D.M."/>
            <person name="Durkin A.S."/>
            <person name="Selengut J.D."/>
            <person name="Sanka R."/>
            <person name="DePew J."/>
            <person name="Purushe J."/>
            <person name="Ahmed A."/>
            <person name="van der Linden H."/>
            <person name="Goris M.G.A."/>
            <person name="Hartskeerl R.A."/>
            <person name="Vinetz J.M."/>
            <person name="Sutton G.G."/>
            <person name="Nelson W.C."/>
            <person name="Fouts D.E."/>
        </authorList>
    </citation>
    <scope>NUCLEOTIDE SEQUENCE [LARGE SCALE GENOMIC DNA]</scope>
    <source>
        <strain evidence="2">BUT 6</strain>
    </source>
</reference>
<comment type="caution">
    <text evidence="2">The sequence shown here is derived from an EMBL/GenBank/DDBJ whole genome shotgun (WGS) entry which is preliminary data.</text>
</comment>
<feature type="transmembrane region" description="Helical" evidence="1">
    <location>
        <begin position="199"/>
        <end position="220"/>
    </location>
</feature>
<dbReference type="STRING" id="1193011.LEP1GSC058_3818"/>
<keyword evidence="1" id="KW-0472">Membrane</keyword>
<organism evidence="2 3">
    <name type="scientific">Leptospira fainei serovar Hurstbridge str. BUT 6</name>
    <dbReference type="NCBI Taxonomy" id="1193011"/>
    <lineage>
        <taxon>Bacteria</taxon>
        <taxon>Pseudomonadati</taxon>
        <taxon>Spirochaetota</taxon>
        <taxon>Spirochaetia</taxon>
        <taxon>Leptospirales</taxon>
        <taxon>Leptospiraceae</taxon>
        <taxon>Leptospira</taxon>
    </lineage>
</organism>